<feature type="region of interest" description="Disordered" evidence="1">
    <location>
        <begin position="1093"/>
        <end position="1116"/>
    </location>
</feature>
<feature type="region of interest" description="Disordered" evidence="1">
    <location>
        <begin position="1142"/>
        <end position="1172"/>
    </location>
</feature>
<protein>
    <submittedName>
        <fullName evidence="2">Uncharacterized protein</fullName>
    </submittedName>
</protein>
<feature type="compositionally biased region" description="Polar residues" evidence="1">
    <location>
        <begin position="1"/>
        <end position="24"/>
    </location>
</feature>
<feature type="compositionally biased region" description="Basic and acidic residues" evidence="1">
    <location>
        <begin position="604"/>
        <end position="615"/>
    </location>
</feature>
<name>A0A388KST1_CHABU</name>
<feature type="compositionally biased region" description="Basic and acidic residues" evidence="1">
    <location>
        <begin position="1159"/>
        <end position="1172"/>
    </location>
</feature>
<feature type="compositionally biased region" description="Low complexity" evidence="1">
    <location>
        <begin position="1100"/>
        <end position="1109"/>
    </location>
</feature>
<feature type="compositionally biased region" description="Basic and acidic residues" evidence="1">
    <location>
        <begin position="1536"/>
        <end position="1550"/>
    </location>
</feature>
<feature type="region of interest" description="Disordered" evidence="1">
    <location>
        <begin position="1"/>
        <end position="105"/>
    </location>
</feature>
<feature type="compositionally biased region" description="Basic and acidic residues" evidence="1">
    <location>
        <begin position="85"/>
        <end position="95"/>
    </location>
</feature>
<organism evidence="2 3">
    <name type="scientific">Chara braunii</name>
    <name type="common">Braun's stonewort</name>
    <dbReference type="NCBI Taxonomy" id="69332"/>
    <lineage>
        <taxon>Eukaryota</taxon>
        <taxon>Viridiplantae</taxon>
        <taxon>Streptophyta</taxon>
        <taxon>Charophyceae</taxon>
        <taxon>Charales</taxon>
        <taxon>Characeae</taxon>
        <taxon>Chara</taxon>
    </lineage>
</organism>
<feature type="compositionally biased region" description="Basic and acidic residues" evidence="1">
    <location>
        <begin position="378"/>
        <end position="416"/>
    </location>
</feature>
<accession>A0A388KST1</accession>
<feature type="compositionally biased region" description="Acidic residues" evidence="1">
    <location>
        <begin position="1560"/>
        <end position="1569"/>
    </location>
</feature>
<sequence>MSKDGTLNRTGDNSARVTPRSSSRPQRDKKEKRKKKLPESGPTAEGVPSMPERHAQEPESMPRQASGVLAGSTAAHESTSTVDMRSGEEHAKAEGAKPTAAAPRPEDILSVPQDAARVQAAQGQTQVHAEGQAQAQVQGQAQAQVQPLATALASKDGRVRRTISAPFGRVLNANIAAALAEGDGDGEDSIFAENSGEICEEKPSYILTYNDLCCEASQMGSALPELLSGDEKAVAEDTQKRTHEVGKNVVTSISDSSRGVLEQPSATVDTLAKTDIDQGGLRRGRGMNRANIGQGAVESRAAGSLAVAIEFLGDDRGLFDESDEDRRSWDANRFHDQATERESVSSLSTSVSSAPQQQRTRRVVISRGGLFSDDEHVEGDFAVRDSGKPPVHQEGRARFENRSGSHERSVSGEDSRDLWDTGHRALGMGINHWNDVKVAAASSRTIMDKGLFDDDGSDADGNEEGRYVRKTGQTALSGWQSELDGISGQLAEHSAWRGTAVDVSEPVGRKDPLCSTSSSSHSLVDASLINVESFSDVNASSRHRSQHQGSFQMGGNIQNVFPEGQTRQSPFGQDNEGLDLFQQHQLEEPSVPDDEVAGVLRVSYQERGKGGRQSDKLSQSGRLLCTNGPFHQQTPGNAGKEDGNEQESGSIREGEIDVSLSDDSQEGEDDTVVLSVRKLSTAIQEVEDASKNAPRVRVVAGISEQGVRECALADSDTTDTALDMRNVGNFRAGESNSSLSAPRGTATNVKFGESGLAEVGEMQLWPELAMAGGVESRSPDSSHAAEVLLGSEKAPCAELAMETEGVGKGPSLADGASQGEGESGAKDMLPSSADDEGFSGLSGGTGMIVSGTEKETGARIDNACEGGGEEPIGVENACKPISQMPGVSTEDAAMGLYPHHPGEEEGKHFERGRLLSDHNRAPILLPRQRSDMEDGAALPHLCETAADHTCRRQEKPSYILTYNDLCCEASQMGSALPELLSGDERAVAEDTQKRTYEVGKESKEAVTSISDSSRGVLEQPSATVDTLAKTDSDRGGLRRGRGMSRANTGQGGVESRAAGSLAVAIEFLGDDRGLFDGSDEDRTSWDANRFHDQATERESVSSLNTSVSSAPQQQRTRRVVISRGGLFGDDEHVEGDFAVRDSGKLPVHQEGGAGFENRSGSHEKSVSGEDSRDLWDTGHRALGMGINHWNDAKVAAASSRTMTDKGLFDADGSDADGNEEGRYARKTGQAALSGWQSEMDGISGQLAEHSAWRGTAVDVSEPVGRKDPLCSTSSSSHSLVDASLINVESFSDVNASSRHRSQHQGSFQMGGNIQDVFPEGQTRQSPFGQDNEGLDLFQQHQLEEPSFPDDEVAGVSERSCSNTSARTPVLASTLAVAALSSTFIASLTANHASPAHLRTVVSLIGRLEYWLAENCRLRPDASFMDCFTDVEAREVLLEVTEEALEPIASFIHDHDRSQLADGVWRCWLLLAQLRQLLREKYVLLDSMAELELRGDSNILQVSKEGKEGGEVTKLSRCGLLLCTNGPVHWQSQGNAGKEDGNEQENGRIREDENDVSVSDDSQEGEEDDTVVLSVRKLSTAIQDASKNAPRVRVVAGISQQARVCIGRLRNYGCGT</sequence>
<reference evidence="2 3" key="1">
    <citation type="journal article" date="2018" name="Cell">
        <title>The Chara Genome: Secondary Complexity and Implications for Plant Terrestrialization.</title>
        <authorList>
            <person name="Nishiyama T."/>
            <person name="Sakayama H."/>
            <person name="Vries J.D."/>
            <person name="Buschmann H."/>
            <person name="Saint-Marcoux D."/>
            <person name="Ullrich K.K."/>
            <person name="Haas F.B."/>
            <person name="Vanderstraeten L."/>
            <person name="Becker D."/>
            <person name="Lang D."/>
            <person name="Vosolsobe S."/>
            <person name="Rombauts S."/>
            <person name="Wilhelmsson P.K.I."/>
            <person name="Janitza P."/>
            <person name="Kern R."/>
            <person name="Heyl A."/>
            <person name="Rumpler F."/>
            <person name="Villalobos L.I.A.C."/>
            <person name="Clay J.M."/>
            <person name="Skokan R."/>
            <person name="Toyoda A."/>
            <person name="Suzuki Y."/>
            <person name="Kagoshima H."/>
            <person name="Schijlen E."/>
            <person name="Tajeshwar N."/>
            <person name="Catarino B."/>
            <person name="Hetherington A.J."/>
            <person name="Saltykova A."/>
            <person name="Bonnot C."/>
            <person name="Breuninger H."/>
            <person name="Symeonidi A."/>
            <person name="Radhakrishnan G.V."/>
            <person name="Van Nieuwerburgh F."/>
            <person name="Deforce D."/>
            <person name="Chang C."/>
            <person name="Karol K.G."/>
            <person name="Hedrich R."/>
            <person name="Ulvskov P."/>
            <person name="Glockner G."/>
            <person name="Delwiche C.F."/>
            <person name="Petrasek J."/>
            <person name="Van de Peer Y."/>
            <person name="Friml J."/>
            <person name="Beilby M."/>
            <person name="Dolan L."/>
            <person name="Kohara Y."/>
            <person name="Sugano S."/>
            <person name="Fujiyama A."/>
            <person name="Delaux P.-M."/>
            <person name="Quint M."/>
            <person name="TheiBen G."/>
            <person name="Hagemann M."/>
            <person name="Harholt J."/>
            <person name="Dunand C."/>
            <person name="Zachgo S."/>
            <person name="Langdale J."/>
            <person name="Maumus F."/>
            <person name="Straeten D.V.D."/>
            <person name="Gould S.B."/>
            <person name="Rensing S.A."/>
        </authorList>
    </citation>
    <scope>NUCLEOTIDE SEQUENCE [LARGE SCALE GENOMIC DNA]</scope>
    <source>
        <strain evidence="2 3">S276</strain>
    </source>
</reference>
<feature type="region of interest" description="Disordered" evidence="1">
    <location>
        <begin position="604"/>
        <end position="670"/>
    </location>
</feature>
<feature type="region of interest" description="Disordered" evidence="1">
    <location>
        <begin position="803"/>
        <end position="843"/>
    </location>
</feature>
<feature type="region of interest" description="Disordered" evidence="1">
    <location>
        <begin position="1530"/>
        <end position="1569"/>
    </location>
</feature>
<proteinExistence type="predicted"/>
<evidence type="ECO:0000313" key="2">
    <source>
        <dbReference type="EMBL" id="GBG72993.1"/>
    </source>
</evidence>
<evidence type="ECO:0000313" key="3">
    <source>
        <dbReference type="Proteomes" id="UP000265515"/>
    </source>
</evidence>
<comment type="caution">
    <text evidence="2">The sequence shown here is derived from an EMBL/GenBank/DDBJ whole genome shotgun (WGS) entry which is preliminary data.</text>
</comment>
<gene>
    <name evidence="2" type="ORF">CBR_g12712</name>
</gene>
<keyword evidence="3" id="KW-1185">Reference proteome</keyword>
<feature type="region of interest" description="Disordered" evidence="1">
    <location>
        <begin position="376"/>
        <end position="416"/>
    </location>
</feature>
<feature type="unsure residue" description="D or N" evidence="2">
    <location>
        <position position="1315"/>
    </location>
</feature>
<feature type="compositionally biased region" description="Low complexity" evidence="1">
    <location>
        <begin position="344"/>
        <end position="353"/>
    </location>
</feature>
<dbReference type="EMBL" id="BFEA01000175">
    <property type="protein sequence ID" value="GBG72993.1"/>
    <property type="molecule type" value="Genomic_DNA"/>
</dbReference>
<feature type="region of interest" description="Disordered" evidence="1">
    <location>
        <begin position="997"/>
        <end position="1055"/>
    </location>
</feature>
<feature type="region of interest" description="Disordered" evidence="1">
    <location>
        <begin position="337"/>
        <end position="362"/>
    </location>
</feature>
<evidence type="ECO:0000256" key="1">
    <source>
        <dbReference type="SAM" id="MobiDB-lite"/>
    </source>
</evidence>
<dbReference type="Proteomes" id="UP000265515">
    <property type="component" value="Unassembled WGS sequence"/>
</dbReference>